<organism evidence="1 2">
    <name type="scientific">Chitinophaga varians</name>
    <dbReference type="NCBI Taxonomy" id="2202339"/>
    <lineage>
        <taxon>Bacteria</taxon>
        <taxon>Pseudomonadati</taxon>
        <taxon>Bacteroidota</taxon>
        <taxon>Chitinophagia</taxon>
        <taxon>Chitinophagales</taxon>
        <taxon>Chitinophagaceae</taxon>
        <taxon>Chitinophaga</taxon>
    </lineage>
</organism>
<evidence type="ECO:0000313" key="1">
    <source>
        <dbReference type="EMBL" id="NLR69010.1"/>
    </source>
</evidence>
<sequence>MKTQPAQITLSFRQVIDAASTGDLEKKIFEDSYVEFLMQSQAYNPDKQFRTFTELKAHNPKSNSLHYKVGFAVGLYLQELGNRIPGVTDCLGSKELPFELYHLELIESDIEDRSQHRVAVNYITPPFTLLHIIGDRLLLVSPEQTGQPDTYDTFMVALQPQLAITSYKPLSQPQDVHHIAQVL</sequence>
<dbReference type="RefSeq" id="WP_168874951.1">
    <property type="nucleotide sequence ID" value="NZ_JABAIA010000004.1"/>
</dbReference>
<comment type="caution">
    <text evidence="1">The sequence shown here is derived from an EMBL/GenBank/DDBJ whole genome shotgun (WGS) entry which is preliminary data.</text>
</comment>
<proteinExistence type="predicted"/>
<dbReference type="Proteomes" id="UP000570474">
    <property type="component" value="Unassembled WGS sequence"/>
</dbReference>
<accession>A0A847RTU0</accession>
<dbReference type="EMBL" id="JABAIA010000004">
    <property type="protein sequence ID" value="NLR69010.1"/>
    <property type="molecule type" value="Genomic_DNA"/>
</dbReference>
<keyword evidence="2" id="KW-1185">Reference proteome</keyword>
<reference evidence="1 2" key="1">
    <citation type="submission" date="2020-04" db="EMBL/GenBank/DDBJ databases">
        <authorList>
            <person name="Yin C."/>
        </authorList>
    </citation>
    <scope>NUCLEOTIDE SEQUENCE [LARGE SCALE GENOMIC DNA]</scope>
    <source>
        <strain evidence="1 2">Ae27</strain>
    </source>
</reference>
<gene>
    <name evidence="1" type="ORF">HGH92_32210</name>
</gene>
<dbReference type="AlphaFoldDB" id="A0A847RTU0"/>
<name>A0A847RTU0_9BACT</name>
<evidence type="ECO:0000313" key="2">
    <source>
        <dbReference type="Proteomes" id="UP000570474"/>
    </source>
</evidence>
<protein>
    <submittedName>
        <fullName evidence="1">Uncharacterized protein</fullName>
    </submittedName>
</protein>